<dbReference type="EMBL" id="CAJVPZ010058242">
    <property type="protein sequence ID" value="CAG8787777.1"/>
    <property type="molecule type" value="Genomic_DNA"/>
</dbReference>
<feature type="non-terminal residue" evidence="2">
    <location>
        <position position="45"/>
    </location>
</feature>
<accession>A0A9N9JNU9</accession>
<proteinExistence type="predicted"/>
<feature type="compositionally biased region" description="Low complexity" evidence="1">
    <location>
        <begin position="27"/>
        <end position="45"/>
    </location>
</feature>
<keyword evidence="3" id="KW-1185">Reference proteome</keyword>
<dbReference type="AlphaFoldDB" id="A0A9N9JNU9"/>
<protein>
    <submittedName>
        <fullName evidence="2">5497_t:CDS:1</fullName>
    </submittedName>
</protein>
<evidence type="ECO:0000313" key="3">
    <source>
        <dbReference type="Proteomes" id="UP000789396"/>
    </source>
</evidence>
<gene>
    <name evidence="2" type="ORF">RFULGI_LOCUS16425</name>
</gene>
<comment type="caution">
    <text evidence="2">The sequence shown here is derived from an EMBL/GenBank/DDBJ whole genome shotgun (WGS) entry which is preliminary data.</text>
</comment>
<dbReference type="Proteomes" id="UP000789396">
    <property type="component" value="Unassembled WGS sequence"/>
</dbReference>
<feature type="region of interest" description="Disordered" evidence="1">
    <location>
        <begin position="25"/>
        <end position="45"/>
    </location>
</feature>
<name>A0A9N9JNU9_9GLOM</name>
<evidence type="ECO:0000313" key="2">
    <source>
        <dbReference type="EMBL" id="CAG8787777.1"/>
    </source>
</evidence>
<organism evidence="2 3">
    <name type="scientific">Racocetra fulgida</name>
    <dbReference type="NCBI Taxonomy" id="60492"/>
    <lineage>
        <taxon>Eukaryota</taxon>
        <taxon>Fungi</taxon>
        <taxon>Fungi incertae sedis</taxon>
        <taxon>Mucoromycota</taxon>
        <taxon>Glomeromycotina</taxon>
        <taxon>Glomeromycetes</taxon>
        <taxon>Diversisporales</taxon>
        <taxon>Gigasporaceae</taxon>
        <taxon>Racocetra</taxon>
    </lineage>
</organism>
<evidence type="ECO:0000256" key="1">
    <source>
        <dbReference type="SAM" id="MobiDB-lite"/>
    </source>
</evidence>
<sequence>ECQEEVQKVRDSAVMNQIILIDDTQASSGEQSLSYEQSSYEQSES</sequence>
<feature type="non-terminal residue" evidence="2">
    <location>
        <position position="1"/>
    </location>
</feature>
<reference evidence="2" key="1">
    <citation type="submission" date="2021-06" db="EMBL/GenBank/DDBJ databases">
        <authorList>
            <person name="Kallberg Y."/>
            <person name="Tangrot J."/>
            <person name="Rosling A."/>
        </authorList>
    </citation>
    <scope>NUCLEOTIDE SEQUENCE</scope>
    <source>
        <strain evidence="2">IN212</strain>
    </source>
</reference>